<name>A0ACB9RYD5_9MYRT</name>
<proteinExistence type="predicted"/>
<keyword evidence="2" id="KW-1185">Reference proteome</keyword>
<dbReference type="EMBL" id="CM042882">
    <property type="protein sequence ID" value="KAI4380917.1"/>
    <property type="molecule type" value="Genomic_DNA"/>
</dbReference>
<accession>A0ACB9RYD5</accession>
<organism evidence="1 2">
    <name type="scientific">Melastoma candidum</name>
    <dbReference type="NCBI Taxonomy" id="119954"/>
    <lineage>
        <taxon>Eukaryota</taxon>
        <taxon>Viridiplantae</taxon>
        <taxon>Streptophyta</taxon>
        <taxon>Embryophyta</taxon>
        <taxon>Tracheophyta</taxon>
        <taxon>Spermatophyta</taxon>
        <taxon>Magnoliopsida</taxon>
        <taxon>eudicotyledons</taxon>
        <taxon>Gunneridae</taxon>
        <taxon>Pentapetalae</taxon>
        <taxon>rosids</taxon>
        <taxon>malvids</taxon>
        <taxon>Myrtales</taxon>
        <taxon>Melastomataceae</taxon>
        <taxon>Melastomatoideae</taxon>
        <taxon>Melastomateae</taxon>
        <taxon>Melastoma</taxon>
    </lineage>
</organism>
<evidence type="ECO:0000313" key="2">
    <source>
        <dbReference type="Proteomes" id="UP001057402"/>
    </source>
</evidence>
<comment type="caution">
    <text evidence="1">The sequence shown here is derived from an EMBL/GenBank/DDBJ whole genome shotgun (WGS) entry which is preliminary data.</text>
</comment>
<sequence length="171" mass="18513">MIVQEGKPLVLNVVKKAEQHLINDRSRVKEYLPVVGLAEFNKFSAKVIFGADSPEVLENRVTTVHCLSGTGSLRFFGYTLSPGVTLILGLDFQGLLEDLGSAPSGAIVLLHALPTRVANGSLDVDAQLVRLFVADGGECVVAQCYAKNMGLYGECVRALSICSWTVQRYTR</sequence>
<evidence type="ECO:0000313" key="1">
    <source>
        <dbReference type="EMBL" id="KAI4380917.1"/>
    </source>
</evidence>
<reference evidence="2" key="1">
    <citation type="journal article" date="2023" name="Front. Plant Sci.">
        <title>Chromosomal-level genome assembly of Melastoma candidum provides insights into trichome evolution.</title>
        <authorList>
            <person name="Zhong Y."/>
            <person name="Wu W."/>
            <person name="Sun C."/>
            <person name="Zou P."/>
            <person name="Liu Y."/>
            <person name="Dai S."/>
            <person name="Zhou R."/>
        </authorList>
    </citation>
    <scope>NUCLEOTIDE SEQUENCE [LARGE SCALE GENOMIC DNA]</scope>
</reference>
<dbReference type="Proteomes" id="UP001057402">
    <property type="component" value="Chromosome 3"/>
</dbReference>
<protein>
    <submittedName>
        <fullName evidence="1">Uncharacterized protein</fullName>
    </submittedName>
</protein>
<gene>
    <name evidence="1" type="ORF">MLD38_007050</name>
</gene>